<gene>
    <name evidence="1" type="ORF">EGW08_013623</name>
</gene>
<reference evidence="1 2" key="1">
    <citation type="submission" date="2019-01" db="EMBL/GenBank/DDBJ databases">
        <title>A draft genome assembly of the solar-powered sea slug Elysia chlorotica.</title>
        <authorList>
            <person name="Cai H."/>
            <person name="Li Q."/>
            <person name="Fang X."/>
            <person name="Li J."/>
            <person name="Curtis N.E."/>
            <person name="Altenburger A."/>
            <person name="Shibata T."/>
            <person name="Feng M."/>
            <person name="Maeda T."/>
            <person name="Schwartz J.A."/>
            <person name="Shigenobu S."/>
            <person name="Lundholm N."/>
            <person name="Nishiyama T."/>
            <person name="Yang H."/>
            <person name="Hasebe M."/>
            <person name="Li S."/>
            <person name="Pierce S.K."/>
            <person name="Wang J."/>
        </authorList>
    </citation>
    <scope>NUCLEOTIDE SEQUENCE [LARGE SCALE GENOMIC DNA]</scope>
    <source>
        <strain evidence="1">EC2010</strain>
        <tissue evidence="1">Whole organism of an adult</tissue>
    </source>
</reference>
<sequence>MARSRNQMTTRIDFLLRNMPRSLWEMGKSLDRAVVVQGSGTVMTYTRDQLDSFHPIDEETINAVKRRLKKDKMTAVKQTPRRGTRCRLSLAAEQSIAGNTTLTSYTEGFDPFFGSLDMTIKRKTSYTTSSDLYKI</sequence>
<name>A0A3S1BE07_ELYCH</name>
<organism evidence="1 2">
    <name type="scientific">Elysia chlorotica</name>
    <name type="common">Eastern emerald elysia</name>
    <name type="synonym">Sea slug</name>
    <dbReference type="NCBI Taxonomy" id="188477"/>
    <lineage>
        <taxon>Eukaryota</taxon>
        <taxon>Metazoa</taxon>
        <taxon>Spiralia</taxon>
        <taxon>Lophotrochozoa</taxon>
        <taxon>Mollusca</taxon>
        <taxon>Gastropoda</taxon>
        <taxon>Heterobranchia</taxon>
        <taxon>Euthyneura</taxon>
        <taxon>Panpulmonata</taxon>
        <taxon>Sacoglossa</taxon>
        <taxon>Placobranchoidea</taxon>
        <taxon>Plakobranchidae</taxon>
        <taxon>Elysia</taxon>
    </lineage>
</organism>
<accession>A0A3S1BE07</accession>
<dbReference type="AlphaFoldDB" id="A0A3S1BE07"/>
<dbReference type="Proteomes" id="UP000271974">
    <property type="component" value="Unassembled WGS sequence"/>
</dbReference>
<proteinExistence type="predicted"/>
<evidence type="ECO:0000313" key="1">
    <source>
        <dbReference type="EMBL" id="RUS78617.1"/>
    </source>
</evidence>
<dbReference type="EMBL" id="RQTK01000499">
    <property type="protein sequence ID" value="RUS78617.1"/>
    <property type="molecule type" value="Genomic_DNA"/>
</dbReference>
<evidence type="ECO:0000313" key="2">
    <source>
        <dbReference type="Proteomes" id="UP000271974"/>
    </source>
</evidence>
<keyword evidence="2" id="KW-1185">Reference proteome</keyword>
<protein>
    <submittedName>
        <fullName evidence="1">Uncharacterized protein</fullName>
    </submittedName>
</protein>
<comment type="caution">
    <text evidence="1">The sequence shown here is derived from an EMBL/GenBank/DDBJ whole genome shotgun (WGS) entry which is preliminary data.</text>
</comment>